<accession>A0ABP4BGA1</accession>
<evidence type="ECO:0008006" key="4">
    <source>
        <dbReference type="Google" id="ProtNLM"/>
    </source>
</evidence>
<proteinExistence type="predicted"/>
<comment type="caution">
    <text evidence="2">The sequence shown here is derived from an EMBL/GenBank/DDBJ whole genome shotgun (WGS) entry which is preliminary data.</text>
</comment>
<feature type="signal peptide" evidence="1">
    <location>
        <begin position="1"/>
        <end position="29"/>
    </location>
</feature>
<keyword evidence="3" id="KW-1185">Reference proteome</keyword>
<reference evidence="3" key="1">
    <citation type="journal article" date="2019" name="Int. J. Syst. Evol. Microbiol.">
        <title>The Global Catalogue of Microorganisms (GCM) 10K type strain sequencing project: providing services to taxonomists for standard genome sequencing and annotation.</title>
        <authorList>
            <consortium name="The Broad Institute Genomics Platform"/>
            <consortium name="The Broad Institute Genome Sequencing Center for Infectious Disease"/>
            <person name="Wu L."/>
            <person name="Ma J."/>
        </authorList>
    </citation>
    <scope>NUCLEOTIDE SEQUENCE [LARGE SCALE GENOMIC DNA]</scope>
    <source>
        <strain evidence="3">JCM 10696</strain>
    </source>
</reference>
<dbReference type="RefSeq" id="WP_344240591.1">
    <property type="nucleotide sequence ID" value="NZ_BAAAHH010000009.1"/>
</dbReference>
<organism evidence="2 3">
    <name type="scientific">Actinocorallia libanotica</name>
    <dbReference type="NCBI Taxonomy" id="46162"/>
    <lineage>
        <taxon>Bacteria</taxon>
        <taxon>Bacillati</taxon>
        <taxon>Actinomycetota</taxon>
        <taxon>Actinomycetes</taxon>
        <taxon>Streptosporangiales</taxon>
        <taxon>Thermomonosporaceae</taxon>
        <taxon>Actinocorallia</taxon>
    </lineage>
</organism>
<dbReference type="EMBL" id="BAAAHH010000009">
    <property type="protein sequence ID" value="GAA0949784.1"/>
    <property type="molecule type" value="Genomic_DNA"/>
</dbReference>
<evidence type="ECO:0000313" key="2">
    <source>
        <dbReference type="EMBL" id="GAA0949784.1"/>
    </source>
</evidence>
<name>A0ABP4BGA1_9ACTN</name>
<sequence>MLRFTLGKITATAAAVAALISLSPASANARQAARAFEYKGQTCNDHSYDRTASYHCWAGPRDARIYQTQVRCSDGSYRHGNYERYTSNYFSLVSCPPGTRVTWSRPEPQYV</sequence>
<feature type="chain" id="PRO_5045824384" description="Secreted protein" evidence="1">
    <location>
        <begin position="30"/>
        <end position="111"/>
    </location>
</feature>
<gene>
    <name evidence="2" type="ORF">GCM10009550_27590</name>
</gene>
<keyword evidence="1" id="KW-0732">Signal</keyword>
<protein>
    <recommendedName>
        <fullName evidence="4">Secreted protein</fullName>
    </recommendedName>
</protein>
<evidence type="ECO:0000256" key="1">
    <source>
        <dbReference type="SAM" id="SignalP"/>
    </source>
</evidence>
<dbReference type="Proteomes" id="UP001500665">
    <property type="component" value="Unassembled WGS sequence"/>
</dbReference>
<evidence type="ECO:0000313" key="3">
    <source>
        <dbReference type="Proteomes" id="UP001500665"/>
    </source>
</evidence>